<organism evidence="1">
    <name type="scientific">Hokovirus HKV1</name>
    <dbReference type="NCBI Taxonomy" id="1977638"/>
    <lineage>
        <taxon>Viruses</taxon>
        <taxon>Varidnaviria</taxon>
        <taxon>Bamfordvirae</taxon>
        <taxon>Nucleocytoviricota</taxon>
        <taxon>Megaviricetes</taxon>
        <taxon>Imitervirales</taxon>
        <taxon>Mimiviridae</taxon>
        <taxon>Klosneuvirinae</taxon>
        <taxon>Hokovirus</taxon>
    </lineage>
</organism>
<name>A0A1V0SFM0_9VIRU</name>
<evidence type="ECO:0000313" key="1">
    <source>
        <dbReference type="EMBL" id="ARF10512.1"/>
    </source>
</evidence>
<accession>A0A1V0SFM0</accession>
<sequence length="181" mass="21787">MDFKILELTNRYNNGVSIFFNHELGIQHFYQITEMYDFITIHFENIKGLDKINNLDNFYKEIKNLEKDYILKKISYEAIFDQYILINKKVSQNFFTIRHFYKSDDKYISLDLIAEDQTIRLMVDDIITYFIDTIPCVIQMYKRSVISYLENYFILVPLGKEIYGFYILKQKGSRTKAALKR</sequence>
<reference evidence="1" key="1">
    <citation type="journal article" date="2017" name="Science">
        <title>Giant viruses with an expanded complement of translation system components.</title>
        <authorList>
            <person name="Schulz F."/>
            <person name="Yutin N."/>
            <person name="Ivanova N.N."/>
            <person name="Ortega D.R."/>
            <person name="Lee T.K."/>
            <person name="Vierheilig J."/>
            <person name="Daims H."/>
            <person name="Horn M."/>
            <person name="Wagner M."/>
            <person name="Jensen G.J."/>
            <person name="Kyrpides N.C."/>
            <person name="Koonin E.V."/>
            <person name="Woyke T."/>
        </authorList>
    </citation>
    <scope>NUCLEOTIDE SEQUENCE</scope>
    <source>
        <strain evidence="1">HKV1</strain>
    </source>
</reference>
<dbReference type="EMBL" id="KY684104">
    <property type="protein sequence ID" value="ARF10512.1"/>
    <property type="molecule type" value="Genomic_DNA"/>
</dbReference>
<proteinExistence type="predicted"/>
<protein>
    <submittedName>
        <fullName evidence="1">Uncharacterized protein</fullName>
    </submittedName>
</protein>
<gene>
    <name evidence="1" type="ORF">Hokovirus_2_39</name>
</gene>